<accession>A0A328BQT3</accession>
<organism evidence="1 2">
    <name type="scientific">Phenylobacterium kunshanense</name>
    <dbReference type="NCBI Taxonomy" id="1445034"/>
    <lineage>
        <taxon>Bacteria</taxon>
        <taxon>Pseudomonadati</taxon>
        <taxon>Pseudomonadota</taxon>
        <taxon>Alphaproteobacteria</taxon>
        <taxon>Caulobacterales</taxon>
        <taxon>Caulobacteraceae</taxon>
        <taxon>Phenylobacterium</taxon>
    </lineage>
</organism>
<gene>
    <name evidence="1" type="ORF">DJ019_05800</name>
</gene>
<dbReference type="AlphaFoldDB" id="A0A328BQT3"/>
<proteinExistence type="predicted"/>
<evidence type="ECO:0000313" key="2">
    <source>
        <dbReference type="Proteomes" id="UP000249524"/>
    </source>
</evidence>
<keyword evidence="2" id="KW-1185">Reference proteome</keyword>
<dbReference type="OrthoDB" id="8686772at2"/>
<dbReference type="Proteomes" id="UP000249524">
    <property type="component" value="Unassembled WGS sequence"/>
</dbReference>
<sequence>MPSRTAKPFRLRRLSPGERALAAEVFGAGLDAGRVRILALPLWRRAFVAGPGLIVWPAASLPADFAASEVPLRAQAVFVHELTHVWQAQNGVRLLLAKIKAGDSAASYAYDLERGPGFLAMNIEQQAMVVEHAFLASRGGETPHPASLYVEARHIWWRA</sequence>
<reference evidence="1 2" key="1">
    <citation type="submission" date="2018-05" db="EMBL/GenBank/DDBJ databases">
        <authorList>
            <person name="Lanie J.A."/>
            <person name="Ng W.-L."/>
            <person name="Kazmierczak K.M."/>
            <person name="Andrzejewski T.M."/>
            <person name="Davidsen T.M."/>
            <person name="Wayne K.J."/>
            <person name="Tettelin H."/>
            <person name="Glass J.I."/>
            <person name="Rusch D."/>
            <person name="Podicherti R."/>
            <person name="Tsui H.-C.T."/>
            <person name="Winkler M.E."/>
        </authorList>
    </citation>
    <scope>NUCLEOTIDE SEQUENCE [LARGE SCALE GENOMIC DNA]</scope>
    <source>
        <strain evidence="1 2">BUT-10</strain>
    </source>
</reference>
<dbReference type="EMBL" id="QFYS01000002">
    <property type="protein sequence ID" value="RAK67428.1"/>
    <property type="molecule type" value="Genomic_DNA"/>
</dbReference>
<evidence type="ECO:0000313" key="1">
    <source>
        <dbReference type="EMBL" id="RAK67428.1"/>
    </source>
</evidence>
<name>A0A328BQT3_9CAUL</name>
<protein>
    <recommendedName>
        <fullName evidence="3">Vgr related protein</fullName>
    </recommendedName>
</protein>
<comment type="caution">
    <text evidence="1">The sequence shown here is derived from an EMBL/GenBank/DDBJ whole genome shotgun (WGS) entry which is preliminary data.</text>
</comment>
<evidence type="ECO:0008006" key="3">
    <source>
        <dbReference type="Google" id="ProtNLM"/>
    </source>
</evidence>